<keyword evidence="4" id="KW-0735">Signal-anchor</keyword>
<feature type="transmembrane region" description="Helical" evidence="10">
    <location>
        <begin position="532"/>
        <end position="552"/>
    </location>
</feature>
<dbReference type="Proteomes" id="UP001295423">
    <property type="component" value="Unassembled WGS sequence"/>
</dbReference>
<keyword evidence="14" id="KW-1185">Reference proteome</keyword>
<comment type="similarity">
    <text evidence="2">Belongs to the SKN1/KRE6 family.</text>
</comment>
<keyword evidence="5 10" id="KW-1133">Transmembrane helix</keyword>
<dbReference type="Pfam" id="PF01683">
    <property type="entry name" value="EB"/>
    <property type="match status" value="1"/>
</dbReference>
<evidence type="ECO:0000256" key="8">
    <source>
        <dbReference type="ARBA" id="ARBA00023180"/>
    </source>
</evidence>
<evidence type="ECO:0000256" key="4">
    <source>
        <dbReference type="ARBA" id="ARBA00022968"/>
    </source>
</evidence>
<evidence type="ECO:0000259" key="12">
    <source>
        <dbReference type="PROSITE" id="PS51762"/>
    </source>
</evidence>
<keyword evidence="9" id="KW-0961">Cell wall biogenesis/degradation</keyword>
<evidence type="ECO:0000313" key="14">
    <source>
        <dbReference type="Proteomes" id="UP001295423"/>
    </source>
</evidence>
<evidence type="ECO:0000256" key="2">
    <source>
        <dbReference type="ARBA" id="ARBA00010962"/>
    </source>
</evidence>
<evidence type="ECO:0000256" key="5">
    <source>
        <dbReference type="ARBA" id="ARBA00022989"/>
    </source>
</evidence>
<proteinExistence type="inferred from homology"/>
<gene>
    <name evidence="13" type="ORF">CYCCA115_LOCUS23539</name>
</gene>
<keyword evidence="8" id="KW-0325">Glycoprotein</keyword>
<dbReference type="PROSITE" id="PS00022">
    <property type="entry name" value="EGF_1"/>
    <property type="match status" value="1"/>
</dbReference>
<sequence>MSSFRKLSVLLLVVQALGSWVDPDTPEEAQATVPLSPLDNRTYELVFSDEFEQDNRTFHDGNDPRWTALNKNDYTNAALHFYSHDNAKTSDGKLKITTEEKVNAYRAFNETTKKFFMDKKHIQSAMVQSWNKFCFTGGIIEFRAKLPGDAHTGGLWPAMWMLGNLARATYVGSSDYVWPYSYNQCDRNKQEAQEINACQKVSHYGMEPGAGRGAPEIDVIEAMQGEIEKLPNTNITRPYQSCSLQVAPGIERNRPELGHKPKKGYWYTGMEYNTDSNETRSELNPFFYGVTLEHEQKSKTYQADALSANTGLNDTHYKEQHTYRVEWDPPEEDGSGGHIRWYTDEEFVYSVKGSDLSITGSEIPSEAMYLIMNTAVASTWGFPAPCPSGCKCSCFECGNPDCACALPPGYCDNFPASFEIEHVRVYQAVNERKHTLGCSPVTRPTELFIKGHAKRYMEKGDRMPLQPVVSGGAYCSTAGACEGFSTCQNGVCVCDDGYTGPDCLAYDGFYTNENRAITSVPIGWSKVYVPNGMVALIALLAFGFIFAMIQAVKSKKSRHHYKKVENANVFENDGSQSYQHSESPKPEVVTYSVIDGKLVDK</sequence>
<dbReference type="SUPFAM" id="SSF49899">
    <property type="entry name" value="Concanavalin A-like lectins/glucanases"/>
    <property type="match status" value="1"/>
</dbReference>
<evidence type="ECO:0000256" key="1">
    <source>
        <dbReference type="ARBA" id="ARBA00004606"/>
    </source>
</evidence>
<keyword evidence="11" id="KW-0732">Signal</keyword>
<dbReference type="PANTHER" id="PTHR31361">
    <property type="entry name" value="BETA-GLUCAN SYNTHESIS-ASSOCIATED PROTEIN KRE6-RELATED"/>
    <property type="match status" value="1"/>
</dbReference>
<dbReference type="Pfam" id="PF03935">
    <property type="entry name" value="SKN1_KRE6_Sbg1"/>
    <property type="match status" value="1"/>
</dbReference>
<dbReference type="InterPro" id="IPR005629">
    <property type="entry name" value="Skn1/Kre6/Sbg1"/>
</dbReference>
<dbReference type="InterPro" id="IPR000742">
    <property type="entry name" value="EGF"/>
</dbReference>
<dbReference type="GO" id="GO:0015926">
    <property type="term" value="F:glucosidase activity"/>
    <property type="evidence" value="ECO:0007669"/>
    <property type="project" value="TreeGrafter"/>
</dbReference>
<comment type="subcellular location">
    <subcellularLocation>
        <location evidence="1">Membrane</location>
        <topology evidence="1">Single-pass type II membrane protein</topology>
    </subcellularLocation>
</comment>
<feature type="chain" id="PRO_5042179453" description="GH16 domain-containing protein" evidence="11">
    <location>
        <begin position="19"/>
        <end position="601"/>
    </location>
</feature>
<comment type="caution">
    <text evidence="13">The sequence shown here is derived from an EMBL/GenBank/DDBJ whole genome shotgun (WGS) entry which is preliminary data.</text>
</comment>
<keyword evidence="6 10" id="KW-0472">Membrane</keyword>
<dbReference type="InterPro" id="IPR006149">
    <property type="entry name" value="EB_dom"/>
</dbReference>
<reference evidence="13" key="1">
    <citation type="submission" date="2023-08" db="EMBL/GenBank/DDBJ databases">
        <authorList>
            <person name="Audoor S."/>
            <person name="Bilcke G."/>
        </authorList>
    </citation>
    <scope>NUCLEOTIDE SEQUENCE</scope>
</reference>
<dbReference type="PROSITE" id="PS01186">
    <property type="entry name" value="EGF_2"/>
    <property type="match status" value="1"/>
</dbReference>
<dbReference type="GO" id="GO:0006078">
    <property type="term" value="P:(1-&gt;6)-beta-D-glucan biosynthetic process"/>
    <property type="evidence" value="ECO:0007669"/>
    <property type="project" value="TreeGrafter"/>
</dbReference>
<evidence type="ECO:0000256" key="7">
    <source>
        <dbReference type="ARBA" id="ARBA00023157"/>
    </source>
</evidence>
<dbReference type="PROSITE" id="PS51762">
    <property type="entry name" value="GH16_2"/>
    <property type="match status" value="1"/>
</dbReference>
<feature type="domain" description="GH16" evidence="12">
    <location>
        <begin position="26"/>
        <end position="431"/>
    </location>
</feature>
<feature type="signal peptide" evidence="11">
    <location>
        <begin position="1"/>
        <end position="18"/>
    </location>
</feature>
<keyword evidence="7" id="KW-1015">Disulfide bond</keyword>
<evidence type="ECO:0000256" key="11">
    <source>
        <dbReference type="SAM" id="SignalP"/>
    </source>
</evidence>
<name>A0AAD2GBQ8_9STRA</name>
<protein>
    <recommendedName>
        <fullName evidence="12">GH16 domain-containing protein</fullName>
    </recommendedName>
</protein>
<organism evidence="13 14">
    <name type="scientific">Cylindrotheca closterium</name>
    <dbReference type="NCBI Taxonomy" id="2856"/>
    <lineage>
        <taxon>Eukaryota</taxon>
        <taxon>Sar</taxon>
        <taxon>Stramenopiles</taxon>
        <taxon>Ochrophyta</taxon>
        <taxon>Bacillariophyta</taxon>
        <taxon>Bacillariophyceae</taxon>
        <taxon>Bacillariophycidae</taxon>
        <taxon>Bacillariales</taxon>
        <taxon>Bacillariaceae</taxon>
        <taxon>Cylindrotheca</taxon>
    </lineage>
</organism>
<keyword evidence="3 10" id="KW-0812">Transmembrane</keyword>
<dbReference type="GO" id="GO:0071555">
    <property type="term" value="P:cell wall organization"/>
    <property type="evidence" value="ECO:0007669"/>
    <property type="project" value="UniProtKB-KW"/>
</dbReference>
<evidence type="ECO:0000256" key="10">
    <source>
        <dbReference type="SAM" id="Phobius"/>
    </source>
</evidence>
<dbReference type="CDD" id="cd00054">
    <property type="entry name" value="EGF_CA"/>
    <property type="match status" value="1"/>
</dbReference>
<evidence type="ECO:0000256" key="6">
    <source>
        <dbReference type="ARBA" id="ARBA00023136"/>
    </source>
</evidence>
<evidence type="ECO:0000256" key="3">
    <source>
        <dbReference type="ARBA" id="ARBA00022692"/>
    </source>
</evidence>
<dbReference type="GO" id="GO:0005886">
    <property type="term" value="C:plasma membrane"/>
    <property type="evidence" value="ECO:0007669"/>
    <property type="project" value="TreeGrafter"/>
</dbReference>
<dbReference type="AlphaFoldDB" id="A0AAD2GBQ8"/>
<dbReference type="PANTHER" id="PTHR31361:SF1">
    <property type="entry name" value="BETA-GLUCAN SYNTHESIS-ASSOCIATED PROTEIN KRE6-RELATED"/>
    <property type="match status" value="1"/>
</dbReference>
<accession>A0AAD2GBQ8</accession>
<dbReference type="EMBL" id="CAKOGP040002424">
    <property type="protein sequence ID" value="CAJ1969106.1"/>
    <property type="molecule type" value="Genomic_DNA"/>
</dbReference>
<evidence type="ECO:0000256" key="9">
    <source>
        <dbReference type="ARBA" id="ARBA00023316"/>
    </source>
</evidence>
<dbReference type="InterPro" id="IPR013320">
    <property type="entry name" value="ConA-like_dom_sf"/>
</dbReference>
<dbReference type="Gene3D" id="2.60.120.200">
    <property type="match status" value="1"/>
</dbReference>
<dbReference type="GO" id="GO:0005789">
    <property type="term" value="C:endoplasmic reticulum membrane"/>
    <property type="evidence" value="ECO:0007669"/>
    <property type="project" value="TreeGrafter"/>
</dbReference>
<dbReference type="InterPro" id="IPR000757">
    <property type="entry name" value="Beta-glucanase-like"/>
</dbReference>
<evidence type="ECO:0000313" key="13">
    <source>
        <dbReference type="EMBL" id="CAJ1969106.1"/>
    </source>
</evidence>